<evidence type="ECO:0000256" key="7">
    <source>
        <dbReference type="HAMAP-Rule" id="MF_01302"/>
    </source>
</evidence>
<evidence type="ECO:0000256" key="2">
    <source>
        <dbReference type="ARBA" id="ARBA00022730"/>
    </source>
</evidence>
<keyword evidence="5 7" id="KW-0687">Ribonucleoprotein</keyword>
<dbReference type="HAMAP" id="MF_01302_B">
    <property type="entry name" value="Ribosomal_uS8_B"/>
    <property type="match status" value="1"/>
</dbReference>
<protein>
    <recommendedName>
        <fullName evidence="6 7">Small ribosomal subunit protein uS8</fullName>
    </recommendedName>
</protein>
<dbReference type="GO" id="GO:0006412">
    <property type="term" value="P:translation"/>
    <property type="evidence" value="ECO:0007669"/>
    <property type="project" value="UniProtKB-UniRule"/>
</dbReference>
<dbReference type="Proteomes" id="UP000231530">
    <property type="component" value="Unassembled WGS sequence"/>
</dbReference>
<dbReference type="PROSITE" id="PS00053">
    <property type="entry name" value="RIBOSOMAL_S8"/>
    <property type="match status" value="1"/>
</dbReference>
<dbReference type="GO" id="GO:0003735">
    <property type="term" value="F:structural constituent of ribosome"/>
    <property type="evidence" value="ECO:0007669"/>
    <property type="project" value="InterPro"/>
</dbReference>
<dbReference type="Gene3D" id="3.30.1490.10">
    <property type="match status" value="1"/>
</dbReference>
<comment type="function">
    <text evidence="7">One of the primary rRNA binding proteins, it binds directly to 16S rRNA central domain where it helps coordinate assembly of the platform of the 30S subunit.</text>
</comment>
<reference evidence="10" key="1">
    <citation type="submission" date="2017-09" db="EMBL/GenBank/DDBJ databases">
        <title>Depth-based differentiation of microbial function through sediment-hosted aquifers and enrichment of novel symbionts in the deep terrestrial subsurface.</title>
        <authorList>
            <person name="Probst A.J."/>
            <person name="Ladd B."/>
            <person name="Jarett J.K."/>
            <person name="Geller-Mcgrath D.E."/>
            <person name="Sieber C.M.K."/>
            <person name="Emerson J.B."/>
            <person name="Anantharaman K."/>
            <person name="Thomas B.C."/>
            <person name="Malmstrom R."/>
            <person name="Stieglmeier M."/>
            <person name="Klingl A."/>
            <person name="Woyke T."/>
            <person name="Ryan C.M."/>
            <person name="Banfield J.F."/>
        </authorList>
    </citation>
    <scope>NUCLEOTIDE SEQUENCE [LARGE SCALE GENOMIC DNA]</scope>
</reference>
<dbReference type="FunFam" id="3.30.1490.10:FF:000001">
    <property type="entry name" value="30S ribosomal protein S8"/>
    <property type="match status" value="1"/>
</dbReference>
<dbReference type="GO" id="GO:0019843">
    <property type="term" value="F:rRNA binding"/>
    <property type="evidence" value="ECO:0007669"/>
    <property type="project" value="UniProtKB-UniRule"/>
</dbReference>
<evidence type="ECO:0000256" key="5">
    <source>
        <dbReference type="ARBA" id="ARBA00023274"/>
    </source>
</evidence>
<dbReference type="PANTHER" id="PTHR11758">
    <property type="entry name" value="40S RIBOSOMAL PROTEIN S15A"/>
    <property type="match status" value="1"/>
</dbReference>
<dbReference type="AlphaFoldDB" id="A0A2H0TV93"/>
<proteinExistence type="inferred from homology"/>
<evidence type="ECO:0000313" key="10">
    <source>
        <dbReference type="Proteomes" id="UP000231530"/>
    </source>
</evidence>
<evidence type="ECO:0000313" key="9">
    <source>
        <dbReference type="EMBL" id="PIR76082.1"/>
    </source>
</evidence>
<evidence type="ECO:0000256" key="8">
    <source>
        <dbReference type="RuleBase" id="RU003660"/>
    </source>
</evidence>
<dbReference type="Pfam" id="PF00410">
    <property type="entry name" value="Ribosomal_S8"/>
    <property type="match status" value="1"/>
</dbReference>
<evidence type="ECO:0000256" key="4">
    <source>
        <dbReference type="ARBA" id="ARBA00022980"/>
    </source>
</evidence>
<comment type="subunit">
    <text evidence="7">Part of the 30S ribosomal subunit. Contacts proteins S5 and S12.</text>
</comment>
<comment type="caution">
    <text evidence="9">The sequence shown here is derived from an EMBL/GenBank/DDBJ whole genome shotgun (WGS) entry which is preliminary data.</text>
</comment>
<comment type="similarity">
    <text evidence="1 7 8">Belongs to the universal ribosomal protein uS8 family.</text>
</comment>
<dbReference type="InterPro" id="IPR000630">
    <property type="entry name" value="Ribosomal_uS8"/>
</dbReference>
<organism evidence="9 10">
    <name type="scientific">Candidatus Magasanikbacteria bacterium CG10_big_fil_rev_8_21_14_0_10_42_10</name>
    <dbReference type="NCBI Taxonomy" id="1974649"/>
    <lineage>
        <taxon>Bacteria</taxon>
        <taxon>Candidatus Magasanikiibacteriota</taxon>
    </lineage>
</organism>
<dbReference type="InterPro" id="IPR047863">
    <property type="entry name" value="Ribosomal_uS8_CS"/>
</dbReference>
<dbReference type="GO" id="GO:0005840">
    <property type="term" value="C:ribosome"/>
    <property type="evidence" value="ECO:0007669"/>
    <property type="project" value="UniProtKB-KW"/>
</dbReference>
<name>A0A2H0TV93_9BACT</name>
<dbReference type="FunFam" id="3.30.1370.30:FF:000002">
    <property type="entry name" value="30S ribosomal protein S8"/>
    <property type="match status" value="1"/>
</dbReference>
<dbReference type="EMBL" id="PFBY01000042">
    <property type="protein sequence ID" value="PIR76082.1"/>
    <property type="molecule type" value="Genomic_DNA"/>
</dbReference>
<accession>A0A2H0TV93</accession>
<sequence>MMTDPIADMLTRIRNAAAARKRTLDVPLSKVKKSVAEILKKEGYLQDILEVEGNPRMLVLTLVYEGKQPKIQSITRESKPGHRVYRKAEEMPRILNDYGIAIISTSKGLMTNKQARKEGVGGEVLCSIY</sequence>
<keyword evidence="4 7" id="KW-0689">Ribosomal protein</keyword>
<keyword evidence="2 7" id="KW-0699">rRNA-binding</keyword>
<dbReference type="Gene3D" id="3.30.1370.30">
    <property type="match status" value="1"/>
</dbReference>
<dbReference type="InterPro" id="IPR035987">
    <property type="entry name" value="Ribosomal_uS8_sf"/>
</dbReference>
<evidence type="ECO:0000256" key="3">
    <source>
        <dbReference type="ARBA" id="ARBA00022884"/>
    </source>
</evidence>
<dbReference type="GO" id="GO:1990904">
    <property type="term" value="C:ribonucleoprotein complex"/>
    <property type="evidence" value="ECO:0007669"/>
    <property type="project" value="UniProtKB-KW"/>
</dbReference>
<evidence type="ECO:0000256" key="1">
    <source>
        <dbReference type="ARBA" id="ARBA00006471"/>
    </source>
</evidence>
<dbReference type="GO" id="GO:0005737">
    <property type="term" value="C:cytoplasm"/>
    <property type="evidence" value="ECO:0007669"/>
    <property type="project" value="UniProtKB-ARBA"/>
</dbReference>
<dbReference type="SUPFAM" id="SSF56047">
    <property type="entry name" value="Ribosomal protein S8"/>
    <property type="match status" value="1"/>
</dbReference>
<keyword evidence="3 7" id="KW-0694">RNA-binding</keyword>
<gene>
    <name evidence="7" type="primary">rpsH</name>
    <name evidence="9" type="ORF">COU32_03960</name>
</gene>
<dbReference type="NCBIfam" id="NF001109">
    <property type="entry name" value="PRK00136.1"/>
    <property type="match status" value="1"/>
</dbReference>
<evidence type="ECO:0000256" key="6">
    <source>
        <dbReference type="ARBA" id="ARBA00035258"/>
    </source>
</evidence>